<keyword evidence="5 6" id="KW-0472">Membrane</keyword>
<feature type="transmembrane region" description="Helical" evidence="6">
    <location>
        <begin position="195"/>
        <end position="215"/>
    </location>
</feature>
<name>I5C9J0_9BACT</name>
<dbReference type="STRING" id="1189621.A3SI_03043"/>
<protein>
    <submittedName>
        <fullName evidence="7">Uncharacterized protein</fullName>
    </submittedName>
</protein>
<feature type="transmembrane region" description="Helical" evidence="6">
    <location>
        <begin position="38"/>
        <end position="59"/>
    </location>
</feature>
<feature type="transmembrane region" description="Helical" evidence="6">
    <location>
        <begin position="146"/>
        <end position="167"/>
    </location>
</feature>
<feature type="transmembrane region" description="Helical" evidence="6">
    <location>
        <begin position="410"/>
        <end position="432"/>
    </location>
</feature>
<dbReference type="Pfam" id="PF13440">
    <property type="entry name" value="Polysacc_synt_3"/>
    <property type="match status" value="1"/>
</dbReference>
<sequence length="500" mass="56591">MKQLLGQTALYGVSSILGRSINFLLILLYVRYLSKEDLGAFTGIYALMGFLNILFTYGMETTYFRYATGKGLDPEAVYRSIFTLILSSSLLLSGLLFVLAPFLSQWLDYPDQSYLFRWMALILCFDAILAIPFARLRLEQKAACFAGIKLFNILLNVGLNVFFILYLRENWRLRSPEELPSWAAYIYQPEWGVEYIFLANLIANGAILPLMLAVLGRPRLKLDWELLRPMWPYALPLLFMGLAGATNELLSRQLFEYVLPDNFYPGLSQREAAGIFGANFKLAILMSLIIQAFKYAAEPFFFQQASDKQAPETFAHVMHGFILFCTALMVALSVNLYWVGPLILGQEGYLEGLSIVPLLLLGYLFLGIYYNLSIWFKLTDQTKYSLYLTLLGAGITLVTVLLLVPKLGFMGAACSTLFAYMSMSALCFVLGQKYYPIPYQTGKDLAYLLVGAALSYAGYYLPVAESTAPPLRFLLHNSLFIGYLGLLVWQERRWLATFKR</sequence>
<dbReference type="InterPro" id="IPR050833">
    <property type="entry name" value="Poly_Biosynth_Transport"/>
</dbReference>
<feature type="transmembrane region" description="Helical" evidence="6">
    <location>
        <begin position="235"/>
        <end position="255"/>
    </location>
</feature>
<evidence type="ECO:0000256" key="3">
    <source>
        <dbReference type="ARBA" id="ARBA00022692"/>
    </source>
</evidence>
<keyword evidence="2" id="KW-1003">Cell membrane</keyword>
<dbReference type="PANTHER" id="PTHR30250">
    <property type="entry name" value="PST FAMILY PREDICTED COLANIC ACID TRANSPORTER"/>
    <property type="match status" value="1"/>
</dbReference>
<feature type="transmembrane region" description="Helical" evidence="6">
    <location>
        <begin position="115"/>
        <end position="134"/>
    </location>
</feature>
<reference evidence="7 8" key="1">
    <citation type="submission" date="2012-05" db="EMBL/GenBank/DDBJ databases">
        <title>Genome sequence of Nitritalea halalkaliphila LW7.</title>
        <authorList>
            <person name="Jangir P.K."/>
            <person name="Singh A."/>
            <person name="Shivaji S."/>
            <person name="Sharma R."/>
        </authorList>
    </citation>
    <scope>NUCLEOTIDE SEQUENCE [LARGE SCALE GENOMIC DNA]</scope>
    <source>
        <strain evidence="7 8">LW7</strain>
    </source>
</reference>
<dbReference type="GO" id="GO:0005886">
    <property type="term" value="C:plasma membrane"/>
    <property type="evidence" value="ECO:0007669"/>
    <property type="project" value="UniProtKB-SubCell"/>
</dbReference>
<keyword evidence="3 6" id="KW-0812">Transmembrane</keyword>
<proteinExistence type="predicted"/>
<comment type="subcellular location">
    <subcellularLocation>
        <location evidence="1">Cell membrane</location>
        <topology evidence="1">Multi-pass membrane protein</topology>
    </subcellularLocation>
</comment>
<keyword evidence="8" id="KW-1185">Reference proteome</keyword>
<evidence type="ECO:0000256" key="5">
    <source>
        <dbReference type="ARBA" id="ARBA00023136"/>
    </source>
</evidence>
<dbReference type="AlphaFoldDB" id="I5C9J0"/>
<gene>
    <name evidence="7" type="ORF">A3SI_03043</name>
</gene>
<comment type="caution">
    <text evidence="7">The sequence shown here is derived from an EMBL/GenBank/DDBJ whole genome shotgun (WGS) entry which is preliminary data.</text>
</comment>
<organism evidence="7 8">
    <name type="scientific">Nitritalea halalkaliphila LW7</name>
    <dbReference type="NCBI Taxonomy" id="1189621"/>
    <lineage>
        <taxon>Bacteria</taxon>
        <taxon>Pseudomonadati</taxon>
        <taxon>Bacteroidota</taxon>
        <taxon>Cytophagia</taxon>
        <taxon>Cytophagales</taxon>
        <taxon>Cyclobacteriaceae</taxon>
        <taxon>Nitritalea</taxon>
    </lineage>
</organism>
<feature type="transmembrane region" description="Helical" evidence="6">
    <location>
        <begin position="352"/>
        <end position="372"/>
    </location>
</feature>
<evidence type="ECO:0000256" key="2">
    <source>
        <dbReference type="ARBA" id="ARBA00022475"/>
    </source>
</evidence>
<evidence type="ECO:0000313" key="7">
    <source>
        <dbReference type="EMBL" id="EIM78492.1"/>
    </source>
</evidence>
<dbReference type="PATRIC" id="fig|1189621.3.peg.639"/>
<dbReference type="Proteomes" id="UP000005551">
    <property type="component" value="Unassembled WGS sequence"/>
</dbReference>
<feature type="transmembrane region" description="Helical" evidence="6">
    <location>
        <begin position="384"/>
        <end position="404"/>
    </location>
</feature>
<dbReference type="EMBL" id="AJYA01000005">
    <property type="protein sequence ID" value="EIM78492.1"/>
    <property type="molecule type" value="Genomic_DNA"/>
</dbReference>
<keyword evidence="4 6" id="KW-1133">Transmembrane helix</keyword>
<evidence type="ECO:0000313" key="8">
    <source>
        <dbReference type="Proteomes" id="UP000005551"/>
    </source>
</evidence>
<accession>I5C9J0</accession>
<feature type="transmembrane region" description="Helical" evidence="6">
    <location>
        <begin position="317"/>
        <end position="340"/>
    </location>
</feature>
<evidence type="ECO:0000256" key="1">
    <source>
        <dbReference type="ARBA" id="ARBA00004651"/>
    </source>
</evidence>
<feature type="transmembrane region" description="Helical" evidence="6">
    <location>
        <begin position="275"/>
        <end position="296"/>
    </location>
</feature>
<dbReference type="PANTHER" id="PTHR30250:SF11">
    <property type="entry name" value="O-ANTIGEN TRANSPORTER-RELATED"/>
    <property type="match status" value="1"/>
</dbReference>
<evidence type="ECO:0000256" key="4">
    <source>
        <dbReference type="ARBA" id="ARBA00022989"/>
    </source>
</evidence>
<feature type="transmembrane region" description="Helical" evidence="6">
    <location>
        <begin position="444"/>
        <end position="461"/>
    </location>
</feature>
<feature type="transmembrane region" description="Helical" evidence="6">
    <location>
        <begin position="80"/>
        <end position="103"/>
    </location>
</feature>
<feature type="transmembrane region" description="Helical" evidence="6">
    <location>
        <begin position="473"/>
        <end position="490"/>
    </location>
</feature>
<evidence type="ECO:0000256" key="6">
    <source>
        <dbReference type="SAM" id="Phobius"/>
    </source>
</evidence>
<feature type="transmembrane region" description="Helical" evidence="6">
    <location>
        <begin position="9"/>
        <end position="32"/>
    </location>
</feature>